<keyword evidence="1" id="KW-0472">Membrane</keyword>
<gene>
    <name evidence="2" type="ORF">CBG49_04550</name>
</gene>
<name>A0A1Z4BM81_9FLAO</name>
<dbReference type="KEGG" id="capn:CBG49_04550"/>
<reference evidence="3" key="1">
    <citation type="submission" date="2017-06" db="EMBL/GenBank/DDBJ databases">
        <title>Complete genome sequence of Capnocytophaga sp. KCOM 1579 (=ChDC OS43) isolated from a human refractory periapical abscess lesion.</title>
        <authorList>
            <person name="Kook J.-K."/>
            <person name="Park S.-N."/>
            <person name="Lim Y.K."/>
            <person name="Roh H."/>
        </authorList>
    </citation>
    <scope>NUCLEOTIDE SEQUENCE [LARGE SCALE GENOMIC DNA]</scope>
    <source>
        <strain evidence="3">ChDC OS43</strain>
    </source>
</reference>
<sequence>MKQILFLSLFSLLLSCKTHKIKQTETLQMREQLDSLYQQQHAVLHSIEWINSLQEVHLTLESFKDSTGRTQVQLHSTTRLKRLREYTDSLQQNEVLHLRQRTLHFHKHQSFKQKEHKFELSPNNYWLIVLVLVAIAYYQYKKCILKK</sequence>
<keyword evidence="1" id="KW-1133">Transmembrane helix</keyword>
<feature type="transmembrane region" description="Helical" evidence="1">
    <location>
        <begin position="124"/>
        <end position="140"/>
    </location>
</feature>
<protein>
    <submittedName>
        <fullName evidence="2">Uncharacterized protein</fullName>
    </submittedName>
</protein>
<evidence type="ECO:0000256" key="1">
    <source>
        <dbReference type="SAM" id="Phobius"/>
    </source>
</evidence>
<dbReference type="RefSeq" id="WP_088593563.1">
    <property type="nucleotide sequence ID" value="NZ_CP022022.1"/>
</dbReference>
<dbReference type="AlphaFoldDB" id="A0A1Z4BM81"/>
<organism evidence="2 3">
    <name type="scientific">Capnocytophaga endodontalis</name>
    <dbReference type="NCBI Taxonomy" id="2708117"/>
    <lineage>
        <taxon>Bacteria</taxon>
        <taxon>Pseudomonadati</taxon>
        <taxon>Bacteroidota</taxon>
        <taxon>Flavobacteriia</taxon>
        <taxon>Flavobacteriales</taxon>
        <taxon>Flavobacteriaceae</taxon>
        <taxon>Capnocytophaga</taxon>
    </lineage>
</organism>
<proteinExistence type="predicted"/>
<dbReference type="EMBL" id="CP022022">
    <property type="protein sequence ID" value="ASF42406.1"/>
    <property type="molecule type" value="Genomic_DNA"/>
</dbReference>
<evidence type="ECO:0000313" key="3">
    <source>
        <dbReference type="Proteomes" id="UP000197007"/>
    </source>
</evidence>
<keyword evidence="1" id="KW-0812">Transmembrane</keyword>
<keyword evidence="3" id="KW-1185">Reference proteome</keyword>
<accession>A0A1Z4BM81</accession>
<evidence type="ECO:0000313" key="2">
    <source>
        <dbReference type="EMBL" id="ASF42406.1"/>
    </source>
</evidence>
<dbReference type="PROSITE" id="PS51257">
    <property type="entry name" value="PROKAR_LIPOPROTEIN"/>
    <property type="match status" value="1"/>
</dbReference>
<dbReference type="Proteomes" id="UP000197007">
    <property type="component" value="Chromosome"/>
</dbReference>